<accession>A0A3Q8BBP5</accession>
<dbReference type="InterPro" id="IPR001750">
    <property type="entry name" value="ND/Mrp_TM"/>
</dbReference>
<organism evidence="7">
    <name type="scientific">Paraurostyla sp</name>
    <dbReference type="NCBI Taxonomy" id="6014"/>
    <lineage>
        <taxon>Eukaryota</taxon>
        <taxon>Sar</taxon>
        <taxon>Alveolata</taxon>
        <taxon>Ciliophora</taxon>
        <taxon>Intramacronucleata</taxon>
        <taxon>Spirotrichea</taxon>
        <taxon>Stichotrichia</taxon>
        <taxon>Stichotrichida</taxon>
        <taxon>Amphisiellidae</taxon>
        <taxon>Paraurostyla</taxon>
    </lineage>
</organism>
<dbReference type="GO" id="GO:0016020">
    <property type="term" value="C:membrane"/>
    <property type="evidence" value="ECO:0007669"/>
    <property type="project" value="UniProtKB-SubCell"/>
</dbReference>
<dbReference type="EMBL" id="KX524143">
    <property type="protein sequence ID" value="ASY95710.1"/>
    <property type="molecule type" value="Genomic_DNA"/>
</dbReference>
<dbReference type="GO" id="GO:0042773">
    <property type="term" value="P:ATP synthesis coupled electron transport"/>
    <property type="evidence" value="ECO:0007669"/>
    <property type="project" value="InterPro"/>
</dbReference>
<feature type="transmembrane region" description="Helical" evidence="5">
    <location>
        <begin position="137"/>
        <end position="156"/>
    </location>
</feature>
<dbReference type="GO" id="GO:0015990">
    <property type="term" value="P:electron transport coupled proton transport"/>
    <property type="evidence" value="ECO:0007669"/>
    <property type="project" value="TreeGrafter"/>
</dbReference>
<feature type="transmembrane region" description="Helical" evidence="5">
    <location>
        <begin position="113"/>
        <end position="131"/>
    </location>
</feature>
<evidence type="ECO:0000256" key="1">
    <source>
        <dbReference type="ARBA" id="ARBA00004141"/>
    </source>
</evidence>
<keyword evidence="2 5" id="KW-0812">Transmembrane</keyword>
<dbReference type="PANTHER" id="PTHR42829:SF2">
    <property type="entry name" value="NADH-UBIQUINONE OXIDOREDUCTASE CHAIN 5"/>
    <property type="match status" value="1"/>
</dbReference>
<keyword evidence="4 5" id="KW-0472">Membrane</keyword>
<dbReference type="GO" id="GO:0008137">
    <property type="term" value="F:NADH dehydrogenase (ubiquinone) activity"/>
    <property type="evidence" value="ECO:0007669"/>
    <property type="project" value="InterPro"/>
</dbReference>
<feature type="transmembrane region" description="Helical" evidence="5">
    <location>
        <begin position="253"/>
        <end position="277"/>
    </location>
</feature>
<dbReference type="AlphaFoldDB" id="A0A3Q8BBP5"/>
<gene>
    <name evidence="7" type="primary">nad5</name>
</gene>
<comment type="subcellular location">
    <subcellularLocation>
        <location evidence="1">Membrane</location>
        <topology evidence="1">Multi-pass membrane protein</topology>
    </subcellularLocation>
</comment>
<feature type="transmembrane region" description="Helical" evidence="5">
    <location>
        <begin position="29"/>
        <end position="53"/>
    </location>
</feature>
<evidence type="ECO:0000313" key="7">
    <source>
        <dbReference type="EMBL" id="ASY95710.1"/>
    </source>
</evidence>
<feature type="transmembrane region" description="Helical" evidence="5">
    <location>
        <begin position="417"/>
        <end position="443"/>
    </location>
</feature>
<evidence type="ECO:0000259" key="6">
    <source>
        <dbReference type="Pfam" id="PF00361"/>
    </source>
</evidence>
<keyword evidence="3 5" id="KW-1133">Transmembrane helix</keyword>
<dbReference type="GO" id="GO:0003954">
    <property type="term" value="F:NADH dehydrogenase activity"/>
    <property type="evidence" value="ECO:0007669"/>
    <property type="project" value="TreeGrafter"/>
</dbReference>
<evidence type="ECO:0000256" key="3">
    <source>
        <dbReference type="ARBA" id="ARBA00022989"/>
    </source>
</evidence>
<proteinExistence type="predicted"/>
<feature type="transmembrane region" description="Helical" evidence="5">
    <location>
        <begin position="207"/>
        <end position="232"/>
    </location>
</feature>
<feature type="transmembrane region" description="Helical" evidence="5">
    <location>
        <begin position="553"/>
        <end position="571"/>
    </location>
</feature>
<protein>
    <submittedName>
        <fullName evidence="7">Nad5</fullName>
    </submittedName>
</protein>
<evidence type="ECO:0000256" key="5">
    <source>
        <dbReference type="SAM" id="Phobius"/>
    </source>
</evidence>
<feature type="transmembrane region" description="Helical" evidence="5">
    <location>
        <begin position="6"/>
        <end position="22"/>
    </location>
</feature>
<evidence type="ECO:0000256" key="2">
    <source>
        <dbReference type="ARBA" id="ARBA00022692"/>
    </source>
</evidence>
<feature type="transmembrane region" description="Helical" evidence="5">
    <location>
        <begin position="73"/>
        <end position="101"/>
    </location>
</feature>
<feature type="transmembrane region" description="Helical" evidence="5">
    <location>
        <begin position="372"/>
        <end position="397"/>
    </location>
</feature>
<dbReference type="Pfam" id="PF00361">
    <property type="entry name" value="Proton_antipo_M"/>
    <property type="match status" value="1"/>
</dbReference>
<feature type="domain" description="NADH:quinone oxidoreductase/Mrp antiporter transmembrane" evidence="6">
    <location>
        <begin position="130"/>
        <end position="415"/>
    </location>
</feature>
<feature type="transmembrane region" description="Helical" evidence="5">
    <location>
        <begin position="283"/>
        <end position="304"/>
    </location>
</feature>
<dbReference type="PANTHER" id="PTHR42829">
    <property type="entry name" value="NADH-UBIQUINONE OXIDOREDUCTASE CHAIN 5"/>
    <property type="match status" value="1"/>
</dbReference>
<keyword evidence="7" id="KW-0496">Mitochondrion</keyword>
<evidence type="ECO:0000256" key="4">
    <source>
        <dbReference type="ARBA" id="ARBA00023136"/>
    </source>
</evidence>
<dbReference type="PRINTS" id="PR01434">
    <property type="entry name" value="NADHDHGNASE5"/>
</dbReference>
<reference evidence="7" key="1">
    <citation type="submission" date="2016-07" db="EMBL/GenBank/DDBJ databases">
        <title>Mitochondrial genome evolution in stichotrich ciliates.</title>
        <authorList>
            <person name="Chen X."/>
            <person name="Landweber L."/>
        </authorList>
    </citation>
    <scope>NUCLEOTIDE SEQUENCE</scope>
</reference>
<feature type="transmembrane region" description="Helical" evidence="5">
    <location>
        <begin position="177"/>
        <end position="201"/>
    </location>
</feature>
<feature type="transmembrane region" description="Helical" evidence="5">
    <location>
        <begin position="335"/>
        <end position="360"/>
    </location>
</feature>
<feature type="transmembrane region" description="Helical" evidence="5">
    <location>
        <begin position="591"/>
        <end position="612"/>
    </location>
</feature>
<geneLocation type="mitochondrion" evidence="7"/>
<dbReference type="InterPro" id="IPR003945">
    <property type="entry name" value="NU5C-like"/>
</dbReference>
<name>A0A3Q8BBP5_9STIC</name>
<sequence>MTFFPILLILHCVFIFLFKKWIGPVGTFYSSIFIFFICIFFCLNEIFFLLTNGNYYYFDLGRWFFCLDLIDSHLIFCIDILSLVCSLLVLILTSLALYFGVEYMYRDAFINRLLYLLNLFATSVIFLFFSYDFFLIIFFWECIGLFSFLLVNFYSIRIYTIKAALKTFIFSRISDMFMFFSFILSILIFNTTDLSLIFLQIPFLTFHYLFIGNFAFHFLTFFSFLLSTSGVIKAAQFFSHVWLPDAMEAPTPASALIHSSTLVIAGIFLIIRFSILFEFTILINYYLALLGAITLAFSSITAIFQNDIKKLVAYSTISQIGYLVCGCGFCCYEEVLLYLIIHALNKAFLFILVGYIVHFFNGNTDLRQMGGVYLYSFDIVILLFGVCFNLAGLPYSAGFCGKEFLLFQLFKDDFFTYFIRACWLVSFFFTPIYMFLLIFNVAFEIKKGVLNTYKLFWNFNNINNVFLLLKKKNLNINFLLLHRYQFTIITCRTTIYILFFFWIFFNFFGEFFLLILFNFSNLSDFINSNFFFNFSNNTPFFINNFSSQISHTINFFIYFFAFLSFIFLINLKYTFNYFYNNLTFKLDLISFFFFLFFFKINFFFFFIIIFFIKFLNLN</sequence>